<dbReference type="PROSITE" id="PS01081">
    <property type="entry name" value="HTH_TETR_1"/>
    <property type="match status" value="1"/>
</dbReference>
<accession>A0ABW1FQN1</accession>
<dbReference type="InterPro" id="IPR009057">
    <property type="entry name" value="Homeodomain-like_sf"/>
</dbReference>
<dbReference type="RefSeq" id="WP_345078240.1">
    <property type="nucleotide sequence ID" value="NZ_BAAAWG010000002.1"/>
</dbReference>
<keyword evidence="2 4" id="KW-0238">DNA-binding</keyword>
<feature type="DNA-binding region" description="H-T-H motif" evidence="4">
    <location>
        <begin position="38"/>
        <end position="57"/>
    </location>
</feature>
<evidence type="ECO:0000313" key="6">
    <source>
        <dbReference type="EMBL" id="MFC5895843.1"/>
    </source>
</evidence>
<dbReference type="InterPro" id="IPR001647">
    <property type="entry name" value="HTH_TetR"/>
</dbReference>
<sequence>MPPGTRRKRVTKKREDRREDILRAGEKVFARIGFDRATITDLAAAAEIGKGTFYLYFDSKDHLLGALWDRYTDAIVTTAQDILEEGSAWWPTIDRLLGTLIRHSVRNADLHRIVYGQANATALDICKQANRRVIDAICDFVARGAQAGAFHATDPGTAFRMIYHATHGLLDDLISTGDPIDTDQVIAQVLELTHRALGDPALLAPARQALDTGLPTPERASGVPA</sequence>
<organism evidence="6 7">
    <name type="scientific">Streptomyces ramulosus</name>
    <dbReference type="NCBI Taxonomy" id="47762"/>
    <lineage>
        <taxon>Bacteria</taxon>
        <taxon>Bacillati</taxon>
        <taxon>Actinomycetota</taxon>
        <taxon>Actinomycetes</taxon>
        <taxon>Kitasatosporales</taxon>
        <taxon>Streptomycetaceae</taxon>
        <taxon>Streptomyces</taxon>
    </lineage>
</organism>
<gene>
    <name evidence="6" type="ORF">ACFP3M_23900</name>
</gene>
<protein>
    <submittedName>
        <fullName evidence="6">TetR/AcrR family transcriptional regulator</fullName>
    </submittedName>
</protein>
<dbReference type="SUPFAM" id="SSF46689">
    <property type="entry name" value="Homeodomain-like"/>
    <property type="match status" value="1"/>
</dbReference>
<dbReference type="Pfam" id="PF00440">
    <property type="entry name" value="TetR_N"/>
    <property type="match status" value="1"/>
</dbReference>
<dbReference type="Proteomes" id="UP001596241">
    <property type="component" value="Unassembled WGS sequence"/>
</dbReference>
<evidence type="ECO:0000313" key="7">
    <source>
        <dbReference type="Proteomes" id="UP001596241"/>
    </source>
</evidence>
<keyword evidence="3" id="KW-0804">Transcription</keyword>
<dbReference type="InterPro" id="IPR023772">
    <property type="entry name" value="DNA-bd_HTH_TetR-type_CS"/>
</dbReference>
<reference evidence="7" key="1">
    <citation type="journal article" date="2019" name="Int. J. Syst. Evol. Microbiol.">
        <title>The Global Catalogue of Microorganisms (GCM) 10K type strain sequencing project: providing services to taxonomists for standard genome sequencing and annotation.</title>
        <authorList>
            <consortium name="The Broad Institute Genomics Platform"/>
            <consortium name="The Broad Institute Genome Sequencing Center for Infectious Disease"/>
            <person name="Wu L."/>
            <person name="Ma J."/>
        </authorList>
    </citation>
    <scope>NUCLEOTIDE SEQUENCE [LARGE SCALE GENOMIC DNA]</scope>
    <source>
        <strain evidence="7">CGMCC 1.15809</strain>
    </source>
</reference>
<dbReference type="PANTHER" id="PTHR30055">
    <property type="entry name" value="HTH-TYPE TRANSCRIPTIONAL REGULATOR RUTR"/>
    <property type="match status" value="1"/>
</dbReference>
<feature type="domain" description="HTH tetR-type" evidence="5">
    <location>
        <begin position="15"/>
        <end position="75"/>
    </location>
</feature>
<dbReference type="PANTHER" id="PTHR30055:SF234">
    <property type="entry name" value="HTH-TYPE TRANSCRIPTIONAL REGULATOR BETI"/>
    <property type="match status" value="1"/>
</dbReference>
<evidence type="ECO:0000256" key="2">
    <source>
        <dbReference type="ARBA" id="ARBA00023125"/>
    </source>
</evidence>
<dbReference type="Gene3D" id="1.10.357.10">
    <property type="entry name" value="Tetracycline Repressor, domain 2"/>
    <property type="match status" value="1"/>
</dbReference>
<evidence type="ECO:0000259" key="5">
    <source>
        <dbReference type="PROSITE" id="PS50977"/>
    </source>
</evidence>
<name>A0ABW1FQN1_9ACTN</name>
<evidence type="ECO:0000256" key="3">
    <source>
        <dbReference type="ARBA" id="ARBA00023163"/>
    </source>
</evidence>
<dbReference type="InterPro" id="IPR050109">
    <property type="entry name" value="HTH-type_TetR-like_transc_reg"/>
</dbReference>
<dbReference type="PRINTS" id="PR00455">
    <property type="entry name" value="HTHTETR"/>
</dbReference>
<dbReference type="SUPFAM" id="SSF48498">
    <property type="entry name" value="Tetracyclin repressor-like, C-terminal domain"/>
    <property type="match status" value="1"/>
</dbReference>
<dbReference type="PROSITE" id="PS50977">
    <property type="entry name" value="HTH_TETR_2"/>
    <property type="match status" value="1"/>
</dbReference>
<keyword evidence="7" id="KW-1185">Reference proteome</keyword>
<keyword evidence="1" id="KW-0805">Transcription regulation</keyword>
<dbReference type="EMBL" id="JBHSPW010000012">
    <property type="protein sequence ID" value="MFC5895843.1"/>
    <property type="molecule type" value="Genomic_DNA"/>
</dbReference>
<proteinExistence type="predicted"/>
<evidence type="ECO:0000256" key="4">
    <source>
        <dbReference type="PROSITE-ProRule" id="PRU00335"/>
    </source>
</evidence>
<dbReference type="InterPro" id="IPR036271">
    <property type="entry name" value="Tet_transcr_reg_TetR-rel_C_sf"/>
</dbReference>
<comment type="caution">
    <text evidence="6">The sequence shown here is derived from an EMBL/GenBank/DDBJ whole genome shotgun (WGS) entry which is preliminary data.</text>
</comment>
<evidence type="ECO:0000256" key="1">
    <source>
        <dbReference type="ARBA" id="ARBA00023015"/>
    </source>
</evidence>